<keyword evidence="1" id="KW-1003">Cell membrane</keyword>
<comment type="similarity">
    <text evidence="1">Belongs to the SURF1 family.</text>
</comment>
<comment type="caution">
    <text evidence="2">The sequence shown here is derived from an EMBL/GenBank/DDBJ whole genome shotgun (WGS) entry which is preliminary data.</text>
</comment>
<dbReference type="PROSITE" id="PS50895">
    <property type="entry name" value="SURF1"/>
    <property type="match status" value="1"/>
</dbReference>
<comment type="caution">
    <text evidence="1">Lacks conserved residue(s) required for the propagation of feature annotation.</text>
</comment>
<sequence>MISTVSVFALLVKLGIWQLQRSQEKADWQQELSFRQSQSELSYSQLLALPSNTLYTGFRLQTQASPAMEKVLLLDNQVYQGRVGYLAFQIMEVMPNRPWLLLELGFISTTANRSDLPVIQPISAPVMLTGRLYNKEANPMSAELMAEAGWPKRIQNLNLNQLSIELNHALAPAILQPDKLASHQLPHPWQPFPMTPEKHKGYAFQWFVMAAVFISIMGGLLLRQIKQ</sequence>
<name>A0ABT0LHH7_9GAMM</name>
<protein>
    <recommendedName>
        <fullName evidence="1">SURF1-like protein</fullName>
    </recommendedName>
</protein>
<evidence type="ECO:0000313" key="2">
    <source>
        <dbReference type="EMBL" id="MCL1126805.1"/>
    </source>
</evidence>
<evidence type="ECO:0000256" key="1">
    <source>
        <dbReference type="RuleBase" id="RU363076"/>
    </source>
</evidence>
<evidence type="ECO:0000313" key="3">
    <source>
        <dbReference type="Proteomes" id="UP001203423"/>
    </source>
</evidence>
<dbReference type="RefSeq" id="WP_248942216.1">
    <property type="nucleotide sequence ID" value="NZ_JAKIKS010000108.1"/>
</dbReference>
<reference evidence="2 3" key="1">
    <citation type="submission" date="2022-01" db="EMBL/GenBank/DDBJ databases">
        <title>Whole genome-based taxonomy of the Shewanellaceae.</title>
        <authorList>
            <person name="Martin-Rodriguez A.J."/>
        </authorList>
    </citation>
    <scope>NUCLEOTIDE SEQUENCE [LARGE SCALE GENOMIC DNA]</scope>
    <source>
        <strain evidence="2 3">DSM 17177</strain>
    </source>
</reference>
<keyword evidence="1" id="KW-0472">Membrane</keyword>
<keyword evidence="3" id="KW-1185">Reference proteome</keyword>
<gene>
    <name evidence="2" type="ORF">L2764_20535</name>
</gene>
<comment type="subcellular location">
    <subcellularLocation>
        <location evidence="1">Cell membrane</location>
        <topology evidence="1">Multi-pass membrane protein</topology>
    </subcellularLocation>
</comment>
<dbReference type="CDD" id="cd06662">
    <property type="entry name" value="SURF1"/>
    <property type="match status" value="1"/>
</dbReference>
<keyword evidence="1" id="KW-0812">Transmembrane</keyword>
<keyword evidence="1" id="KW-1133">Transmembrane helix</keyword>
<dbReference type="Proteomes" id="UP001203423">
    <property type="component" value="Unassembled WGS sequence"/>
</dbReference>
<organism evidence="2 3">
    <name type="scientific">Shewanella surugensis</name>
    <dbReference type="NCBI Taxonomy" id="212020"/>
    <lineage>
        <taxon>Bacteria</taxon>
        <taxon>Pseudomonadati</taxon>
        <taxon>Pseudomonadota</taxon>
        <taxon>Gammaproteobacteria</taxon>
        <taxon>Alteromonadales</taxon>
        <taxon>Shewanellaceae</taxon>
        <taxon>Shewanella</taxon>
    </lineage>
</organism>
<accession>A0ABT0LHH7</accession>
<dbReference type="Pfam" id="PF02104">
    <property type="entry name" value="SURF1"/>
    <property type="match status" value="1"/>
</dbReference>
<proteinExistence type="inferred from homology"/>
<feature type="transmembrane region" description="Helical" evidence="1">
    <location>
        <begin position="203"/>
        <end position="222"/>
    </location>
</feature>
<dbReference type="InterPro" id="IPR002994">
    <property type="entry name" value="Surf1/Shy1"/>
</dbReference>
<dbReference type="EMBL" id="JAKIKS010000108">
    <property type="protein sequence ID" value="MCL1126805.1"/>
    <property type="molecule type" value="Genomic_DNA"/>
</dbReference>